<proteinExistence type="predicted"/>
<reference evidence="2" key="1">
    <citation type="submission" date="2011-02" db="EMBL/GenBank/DDBJ databases">
        <title>Complete sequence of Acidovorax avenae subsp. avenae ATCC 19860.</title>
        <authorList>
            <consortium name="US DOE Joint Genome Institute"/>
            <person name="Lucas S."/>
            <person name="Copeland A."/>
            <person name="Lapidus A."/>
            <person name="Cheng J.-F."/>
            <person name="Goodwin L."/>
            <person name="Pitluck S."/>
            <person name="Chertkov O."/>
            <person name="Held B."/>
            <person name="Detter J.C."/>
            <person name="Han C."/>
            <person name="Tapia R."/>
            <person name="Land M."/>
            <person name="Hauser L."/>
            <person name="Kyrpides N."/>
            <person name="Ivanova N."/>
            <person name="Ovchinnikova G."/>
            <person name="Pagani I."/>
            <person name="Gordon S."/>
            <person name="Woyke T."/>
        </authorList>
    </citation>
    <scope>NUCLEOTIDE SEQUENCE</scope>
    <source>
        <strain evidence="2">ATCC 19860</strain>
    </source>
</reference>
<feature type="signal peptide" evidence="1">
    <location>
        <begin position="1"/>
        <end position="21"/>
    </location>
</feature>
<dbReference type="InterPro" id="IPR008930">
    <property type="entry name" value="Terpenoid_cyclase/PrenylTrfase"/>
</dbReference>
<dbReference type="HOGENOM" id="CLU_228724_0_0_4"/>
<dbReference type="Gene3D" id="2.60.40.1120">
    <property type="entry name" value="Carboxypeptidase-like, regulatory domain"/>
    <property type="match status" value="4"/>
</dbReference>
<name>F0Q7U5_PARA1</name>
<evidence type="ECO:0000313" key="2">
    <source>
        <dbReference type="EMBL" id="ADX44629.1"/>
    </source>
</evidence>
<keyword evidence="3" id="KW-1185">Reference proteome</keyword>
<dbReference type="SUPFAM" id="SSF48239">
    <property type="entry name" value="Terpenoid cyclases/Protein prenyltransferases"/>
    <property type="match status" value="3"/>
</dbReference>
<dbReference type="Gene3D" id="2.60.40.10">
    <property type="entry name" value="Immunoglobulins"/>
    <property type="match status" value="2"/>
</dbReference>
<dbReference type="Pfam" id="PF13620">
    <property type="entry name" value="CarboxypepD_reg"/>
    <property type="match status" value="3"/>
</dbReference>
<evidence type="ECO:0000256" key="1">
    <source>
        <dbReference type="SAM" id="SignalP"/>
    </source>
</evidence>
<organism evidence="2 3">
    <name type="scientific">Paracidovorax avenae (strain ATCC 19860 / DSM 7227 / CCUG 15838 / JCM 20985 / LMG 2117 / NCPPB 1011)</name>
    <name type="common">Acidovorax avenae</name>
    <dbReference type="NCBI Taxonomy" id="643561"/>
    <lineage>
        <taxon>Bacteria</taxon>
        <taxon>Pseudomonadati</taxon>
        <taxon>Pseudomonadota</taxon>
        <taxon>Betaproteobacteria</taxon>
        <taxon>Burkholderiales</taxon>
        <taxon>Comamonadaceae</taxon>
        <taxon>Paracidovorax</taxon>
    </lineage>
</organism>
<evidence type="ECO:0000313" key="3">
    <source>
        <dbReference type="Proteomes" id="UP000002482"/>
    </source>
</evidence>
<dbReference type="OrthoDB" id="8863841at2"/>
<protein>
    <submittedName>
        <fullName evidence="2">Uncharacterized protein</fullName>
    </submittedName>
</protein>
<dbReference type="Proteomes" id="UP000002482">
    <property type="component" value="Chromosome"/>
</dbReference>
<dbReference type="InterPro" id="IPR013783">
    <property type="entry name" value="Ig-like_fold"/>
</dbReference>
<dbReference type="Gene3D" id="2.120.10.30">
    <property type="entry name" value="TolB, C-terminal domain"/>
    <property type="match status" value="1"/>
</dbReference>
<accession>F0Q7U5</accession>
<dbReference type="EMBL" id="CP002521">
    <property type="protein sequence ID" value="ADX44629.1"/>
    <property type="molecule type" value="Genomic_DNA"/>
</dbReference>
<dbReference type="InterPro" id="IPR013784">
    <property type="entry name" value="Carb-bd-like_fold"/>
</dbReference>
<dbReference type="CDD" id="cd00688">
    <property type="entry name" value="ISOPREN_C2_like"/>
    <property type="match status" value="1"/>
</dbReference>
<dbReference type="KEGG" id="aaa:Acav_0706"/>
<dbReference type="GO" id="GO:0030246">
    <property type="term" value="F:carbohydrate binding"/>
    <property type="evidence" value="ECO:0007669"/>
    <property type="project" value="InterPro"/>
</dbReference>
<dbReference type="SUPFAM" id="SSF49452">
    <property type="entry name" value="Starch-binding domain-like"/>
    <property type="match status" value="3"/>
</dbReference>
<dbReference type="InterPro" id="IPR011042">
    <property type="entry name" value="6-blade_b-propeller_TolB-like"/>
</dbReference>
<gene>
    <name evidence="2" type="ordered locus">Acav_0706</name>
</gene>
<keyword evidence="1" id="KW-0732">Signal</keyword>
<dbReference type="Gene3D" id="1.50.10.20">
    <property type="match status" value="3"/>
</dbReference>
<dbReference type="InterPro" id="IPR008969">
    <property type="entry name" value="CarboxyPept-like_regulatory"/>
</dbReference>
<dbReference type="RefSeq" id="WP_013593183.1">
    <property type="nucleotide sequence ID" value="NC_015138.1"/>
</dbReference>
<dbReference type="SUPFAM" id="SSF101898">
    <property type="entry name" value="NHL repeat"/>
    <property type="match status" value="1"/>
</dbReference>
<dbReference type="SUPFAM" id="SSF49464">
    <property type="entry name" value="Carboxypeptidase regulatory domain-like"/>
    <property type="match status" value="1"/>
</dbReference>
<feature type="chain" id="PRO_5003258509" evidence="1">
    <location>
        <begin position="22"/>
        <end position="2527"/>
    </location>
</feature>
<dbReference type="GeneID" id="34239700"/>
<sequence length="2527" mass="257752">MILAARLALALAALVLLSARAGSPEVSRGLAWLQAQVGADGALAGNARGAHPLQALSETVRTLAALSGPSAVAPPLTARLAAGAGDDTEWMARAALALRTAGCPSDSLEASLRARQSADGGFPASAAPGEPSTLLDTLWAHDALALADGGTSAGAAPARAWLRAVQQDDGGMAGESAGGRVQATALAVQAFTPGAAADAAQQAAVLPMVAWLADRQQTDGSWHGSVYLTALGLHALTLQGADSAARGAARQWLVAAQAADGSWSGDAFLTAVALRALAAEPPATPVAAALAGRVVDAASGQPLAGATVELSGAAAQAATSGAQGAFRFSGLAAGRYELRVTLAGYAALVRPAELATGQQLDLGLLALAGTSTTGAIRGQVLDASGTPVGDALVALDAGAGARTDTQGRYRIDGVAPGPVGLTASRDGFRAVQASGTLAAGQTLVFSPTLTSSSEPAPQPTAARFKGRAVDGQGQGLGGVSVAIGAATTGATGATGSFDLQAPAGSYRVAFSRSGYRSASADVLAASGSVVDFGDVVLQAVRTTTEVAGRVTDADTGTAIANAEVSGGGASARSAADGSYALSGITSTRFDLRVVAVGYLTQSWRLEAAEPAQVRKDFAMAPAGTGAVRITTPAASTGQAGANASVAVTASVEHTGGDPRDLVAQLAVLDAQGASIGLAPALAPSGSEPLGAFTLSQGEARPLRFAWNTGQFAPGAYTLLVRVVQAGSASRENPAGQVLATRSLPLEIRGEALFDGAVAAHPPVVRAQAATPVDLHAVIRSTGNLALPAQAYRLTIVDEAQGDTVATFEASAGALAPSMPATLSFGRWVPSRPGSFALRLAAATGDAQGVALGRLYAGDTATGAYTVDRPVVPTGTQTVRATVRITGEDAATGGTTNPLSAAIKSAIQKSVTYGDVQAAAWTAGNQCQGCHVQTQALVGGELSRGLTDHDPRLRNAIYNTVALYRQPDGALRDDAFGFSKAETLLNLWALNAWHKKGEITPTLASAASYTQRVQDGDGGWSTDYTGGWWTARASQTAFNVKNLVAVADQLGQRKPWVQHAAETFSEGGGLSGAYHLYNDAGRLLVTNSDAGTVAQIGQDGRLSVFASGIDRPAGMAMGPDGLLVVASRSGIYSVSPSGGTPRLLSPLADAMGPVFTPSGDLYVAHYGHNTVYRILPSGEAQPFLSGAPLAGPTSLAVDTEGRLVVVNYNARKIVRFRLDDKSYDTPVSLLYGNPRSVVKEGSGWLVGTNNGAYRFNADWQGQRLSFAPAEGVAVLQDGTIFTSDGGQRVYKLAAQAPDVDALVAGYDASAQRGAQWLLNDANINPSSNLELAHQLIGLGSAQRRFAGTPLAQTLHDRMAAVGAALKARQRADGGWGWYDYHGSDSMVTAQVGYALDYLNPSPQDPYILNAVQFLLARQQADGSWMSENGLFTTRYGATSWVEVWLPVALERVGGIDTDLRLRFAPDVQLANPSLAPTQSAAQPDGSTDYLWKLVGVTTKARQIEFDLTLDGLRPGESRPSSTFAALTFRNSFLGDSVDAPVDIPAVKASAYLGIGVSTDRAAYPASTPVAITARVSNSGAGAASGHVALAIATPAGGTVADLGRVPFSALAAGGTIDLPATWNTADTQAGSYRVVARLADAAGLPVEEAVADFRIVADASGGTGLTARVQTDRRSYEPTDTVRIANRLQNLAANQAWNDLKTTTTVTGSDGAERWSAQAAVSTLPAQGLHDFGHVLPPSGLPAGDYAVRLVARSAGGETVASATTTFTVRSTADTGAGVRGTLQAQPAVAAIGEPVQLSLALDNAGNADVRNATVRVRILDAGSDRVVATFTRPGVDLVRGTPLTLSWPWTADGTPGTILPAAASIEVAAGQEVTLSTTTIQLRQAAPAATVTAAIGNGSDARLLVLVACSAADDGQPPSAACDEAKAQALRDDLATRGLTAKVVTTRAEFETEMRCGRYNVYWISGGAQKLGDVAVREVREAARRGAGLLVDGATADRDAVLLEAIGVQAQGTSGLQGAVATLTGPVYPQGGGLPTPGQPQRLAAQGATVQATLTGGGVAVAGRAIGRGRGLAMAFSLSTLLARPGAGTDAFLGTFVSDTLQYLTVPAVNTRVPGSLQSLSTVLRNPGTQALQVTVRARLPQGAQALDAIPDASGAVAGASVVEWSVPLAAGASTQLILHATATAPGRYDVPWEISAVLAGASGAAPAVQTLAQSFEIREAMDLARDAQAAADAFAAAGGGSAASSARNAVASAVQSMGQGLPAQSLAPWTAAADALRGAAGTGADAARAAIAEALQSAQRQLCGQWACITGDLDFQVRGQSAREVPLQDTIVGSRTVFNRCPPQIKDIPVTSQWVLRRTGATVQHLWDNLTIPGYQNNRRDNGWQAQGQNGDVVDATLTAEWQGQVLHLDRDSFRIVVLPPVLAGSVSASPARARAGQNVTLSRTVRNSGAMGKDIPVQLRVVNLTRGTASVAWSQSMTLNPGETNSGNANWQVQGAAGDALRIELVATVNGTVQVLGTAGFAIEP</sequence>